<reference evidence="1 2" key="1">
    <citation type="journal article" date="2016" name="Nat. Commun.">
        <title>Thousands of microbial genomes shed light on interconnected biogeochemical processes in an aquifer system.</title>
        <authorList>
            <person name="Anantharaman K."/>
            <person name="Brown C.T."/>
            <person name="Hug L.A."/>
            <person name="Sharon I."/>
            <person name="Castelle C.J."/>
            <person name="Probst A.J."/>
            <person name="Thomas B.C."/>
            <person name="Singh A."/>
            <person name="Wilkins M.J."/>
            <person name="Karaoz U."/>
            <person name="Brodie E.L."/>
            <person name="Williams K.H."/>
            <person name="Hubbard S.S."/>
            <person name="Banfield J.F."/>
        </authorList>
    </citation>
    <scope>NUCLEOTIDE SEQUENCE [LARGE SCALE GENOMIC DNA]</scope>
</reference>
<evidence type="ECO:0000313" key="2">
    <source>
        <dbReference type="Proteomes" id="UP000177583"/>
    </source>
</evidence>
<protein>
    <submittedName>
        <fullName evidence="1">Uncharacterized protein</fullName>
    </submittedName>
</protein>
<evidence type="ECO:0000313" key="1">
    <source>
        <dbReference type="EMBL" id="OGH03554.1"/>
    </source>
</evidence>
<organism evidence="1 2">
    <name type="scientific">Candidatus Lambdaproteobacteria bacterium RIFOXYD2_FULL_56_26</name>
    <dbReference type="NCBI Taxonomy" id="1817773"/>
    <lineage>
        <taxon>Bacteria</taxon>
        <taxon>Pseudomonadati</taxon>
        <taxon>Pseudomonadota</taxon>
        <taxon>Candidatus Lambdaproteobacteria</taxon>
    </lineage>
</organism>
<comment type="caution">
    <text evidence="1">The sequence shown here is derived from an EMBL/GenBank/DDBJ whole genome shotgun (WGS) entry which is preliminary data.</text>
</comment>
<accession>A0A1F6GZT3</accession>
<name>A0A1F6GZT3_9PROT</name>
<proteinExistence type="predicted"/>
<dbReference type="EMBL" id="MFNF01000015">
    <property type="protein sequence ID" value="OGH03554.1"/>
    <property type="molecule type" value="Genomic_DNA"/>
</dbReference>
<dbReference type="Proteomes" id="UP000177583">
    <property type="component" value="Unassembled WGS sequence"/>
</dbReference>
<sequence>MVSFGLVGSLLAAVPNSFTDGQVVSAAKINENFTAASNKIVFKVNGTTLSGFVFMGDNQATVYSKNLYYVALSSPLGTPAMNAGASTFYFTDGTCGGTPYTMTAVYGQLFKVTTSSGDALYYVDKAATSRSISPASYSMSGTCYGTSGSMTLYPVTANSEAVTGFPNFLGSTLSFAVE</sequence>
<dbReference type="AlphaFoldDB" id="A0A1F6GZT3"/>
<gene>
    <name evidence="1" type="ORF">A2557_01215</name>
</gene>